<dbReference type="EMBL" id="JBHSLU010000026">
    <property type="protein sequence ID" value="MFC5505891.1"/>
    <property type="molecule type" value="Genomic_DNA"/>
</dbReference>
<keyword evidence="1" id="KW-0472">Membrane</keyword>
<accession>A0ABW0NZD9</accession>
<reference evidence="3" key="1">
    <citation type="journal article" date="2019" name="Int. J. Syst. Evol. Microbiol.">
        <title>The Global Catalogue of Microorganisms (GCM) 10K type strain sequencing project: providing services to taxonomists for standard genome sequencing and annotation.</title>
        <authorList>
            <consortium name="The Broad Institute Genomics Platform"/>
            <consortium name="The Broad Institute Genome Sequencing Center for Infectious Disease"/>
            <person name="Wu L."/>
            <person name="Ma J."/>
        </authorList>
    </citation>
    <scope>NUCLEOTIDE SEQUENCE [LARGE SCALE GENOMIC DNA]</scope>
    <source>
        <strain evidence="3">CCUG 43117</strain>
    </source>
</reference>
<gene>
    <name evidence="2" type="ORF">ACFPN9_11535</name>
</gene>
<feature type="transmembrane region" description="Helical" evidence="1">
    <location>
        <begin position="45"/>
        <end position="62"/>
    </location>
</feature>
<evidence type="ECO:0000313" key="2">
    <source>
        <dbReference type="EMBL" id="MFC5505891.1"/>
    </source>
</evidence>
<keyword evidence="3" id="KW-1185">Reference proteome</keyword>
<keyword evidence="1" id="KW-1133">Transmembrane helix</keyword>
<keyword evidence="1" id="KW-0812">Transmembrane</keyword>
<evidence type="ECO:0000256" key="1">
    <source>
        <dbReference type="SAM" id="Phobius"/>
    </source>
</evidence>
<feature type="transmembrane region" description="Helical" evidence="1">
    <location>
        <begin position="20"/>
        <end position="39"/>
    </location>
</feature>
<dbReference type="Proteomes" id="UP001596060">
    <property type="component" value="Unassembled WGS sequence"/>
</dbReference>
<protein>
    <submittedName>
        <fullName evidence="2">Uncharacterized protein</fullName>
    </submittedName>
</protein>
<organism evidence="2 3">
    <name type="scientific">Bosea massiliensis</name>
    <dbReference type="NCBI Taxonomy" id="151419"/>
    <lineage>
        <taxon>Bacteria</taxon>
        <taxon>Pseudomonadati</taxon>
        <taxon>Pseudomonadota</taxon>
        <taxon>Alphaproteobacteria</taxon>
        <taxon>Hyphomicrobiales</taxon>
        <taxon>Boseaceae</taxon>
        <taxon>Bosea</taxon>
    </lineage>
</organism>
<dbReference type="RefSeq" id="WP_066719024.1">
    <property type="nucleotide sequence ID" value="NZ_JBHSLU010000026.1"/>
</dbReference>
<name>A0ABW0NZD9_9HYPH</name>
<comment type="caution">
    <text evidence="2">The sequence shown here is derived from an EMBL/GenBank/DDBJ whole genome shotgun (WGS) entry which is preliminary data.</text>
</comment>
<evidence type="ECO:0000313" key="3">
    <source>
        <dbReference type="Proteomes" id="UP001596060"/>
    </source>
</evidence>
<proteinExistence type="predicted"/>
<sequence length="105" mass="11215">MIRVNLHEQIGGRAATMPRWAAWLAMAASLVIGAVLFLLAASLALILLPVAALAGAIAIWRLRSRLKAAGFGQPGPMPGEPRGAARGEIIDAEYRIIEPNEPPRR</sequence>